<proteinExistence type="predicted"/>
<organism evidence="1 2">
    <name type="scientific">Naganishia friedmannii</name>
    <dbReference type="NCBI Taxonomy" id="89922"/>
    <lineage>
        <taxon>Eukaryota</taxon>
        <taxon>Fungi</taxon>
        <taxon>Dikarya</taxon>
        <taxon>Basidiomycota</taxon>
        <taxon>Agaricomycotina</taxon>
        <taxon>Tremellomycetes</taxon>
        <taxon>Filobasidiales</taxon>
        <taxon>Filobasidiaceae</taxon>
        <taxon>Naganishia</taxon>
    </lineage>
</organism>
<dbReference type="EMBL" id="JASBWT010000029">
    <property type="protein sequence ID" value="KAJ9093716.1"/>
    <property type="molecule type" value="Genomic_DNA"/>
</dbReference>
<gene>
    <name evidence="1" type="ORF">QFC21_006312</name>
</gene>
<comment type="caution">
    <text evidence="1">The sequence shown here is derived from an EMBL/GenBank/DDBJ whole genome shotgun (WGS) entry which is preliminary data.</text>
</comment>
<name>A0ACC2V4Z4_9TREE</name>
<evidence type="ECO:0000313" key="2">
    <source>
        <dbReference type="Proteomes" id="UP001227268"/>
    </source>
</evidence>
<sequence length="87" mass="9839">MGTLRGIDARQMADEPLVVSRGQWLKEREDVADARRETGPIRIELAKLGHQEGNHPDFAKKDKGKGKKKETATENGFYNKNFKNFPA</sequence>
<dbReference type="Proteomes" id="UP001227268">
    <property type="component" value="Unassembled WGS sequence"/>
</dbReference>
<protein>
    <submittedName>
        <fullName evidence="1">Uncharacterized protein</fullName>
    </submittedName>
</protein>
<keyword evidence="2" id="KW-1185">Reference proteome</keyword>
<evidence type="ECO:0000313" key="1">
    <source>
        <dbReference type="EMBL" id="KAJ9093716.1"/>
    </source>
</evidence>
<reference evidence="1" key="1">
    <citation type="submission" date="2023-04" db="EMBL/GenBank/DDBJ databases">
        <title>Draft Genome sequencing of Naganishia species isolated from polar environments using Oxford Nanopore Technology.</title>
        <authorList>
            <person name="Leo P."/>
            <person name="Venkateswaran K."/>
        </authorList>
    </citation>
    <scope>NUCLEOTIDE SEQUENCE</scope>
    <source>
        <strain evidence="1">MNA-CCFEE 5423</strain>
    </source>
</reference>
<accession>A0ACC2V4Z4</accession>